<dbReference type="GO" id="GO:0004190">
    <property type="term" value="F:aspartic-type endopeptidase activity"/>
    <property type="evidence" value="ECO:0007669"/>
    <property type="project" value="UniProtKB-KW"/>
</dbReference>
<dbReference type="InterPro" id="IPR054722">
    <property type="entry name" value="PolX-like_BBD"/>
</dbReference>
<organism evidence="7 8">
    <name type="scientific">Dendrobium catenatum</name>
    <dbReference type="NCBI Taxonomy" id="906689"/>
    <lineage>
        <taxon>Eukaryota</taxon>
        <taxon>Viridiplantae</taxon>
        <taxon>Streptophyta</taxon>
        <taxon>Embryophyta</taxon>
        <taxon>Tracheophyta</taxon>
        <taxon>Spermatophyta</taxon>
        <taxon>Magnoliopsida</taxon>
        <taxon>Liliopsida</taxon>
        <taxon>Asparagales</taxon>
        <taxon>Orchidaceae</taxon>
        <taxon>Epidendroideae</taxon>
        <taxon>Malaxideae</taxon>
        <taxon>Dendrobiinae</taxon>
        <taxon>Dendrobium</taxon>
    </lineage>
</organism>
<dbReference type="InterPro" id="IPR012337">
    <property type="entry name" value="RNaseH-like_sf"/>
</dbReference>
<dbReference type="GO" id="GO:0015074">
    <property type="term" value="P:DNA integration"/>
    <property type="evidence" value="ECO:0007669"/>
    <property type="project" value="InterPro"/>
</dbReference>
<dbReference type="Pfam" id="PF25597">
    <property type="entry name" value="SH3_retrovirus"/>
    <property type="match status" value="1"/>
</dbReference>
<keyword evidence="8" id="KW-1185">Reference proteome</keyword>
<gene>
    <name evidence="7" type="ORF">MA16_Dca026605</name>
</gene>
<dbReference type="PROSITE" id="PS50994">
    <property type="entry name" value="INTEGRASE"/>
    <property type="match status" value="1"/>
</dbReference>
<evidence type="ECO:0000313" key="8">
    <source>
        <dbReference type="Proteomes" id="UP000233837"/>
    </source>
</evidence>
<dbReference type="GO" id="GO:0006508">
    <property type="term" value="P:proteolysis"/>
    <property type="evidence" value="ECO:0007669"/>
    <property type="project" value="UniProtKB-KW"/>
</dbReference>
<dbReference type="InterPro" id="IPR001584">
    <property type="entry name" value="Integrase_cat-core"/>
</dbReference>
<dbReference type="Pfam" id="PF14223">
    <property type="entry name" value="Retrotran_gag_2"/>
    <property type="match status" value="1"/>
</dbReference>
<proteinExistence type="predicted"/>
<dbReference type="GO" id="GO:0003676">
    <property type="term" value="F:nucleic acid binding"/>
    <property type="evidence" value="ECO:0007669"/>
    <property type="project" value="InterPro"/>
</dbReference>
<dbReference type="Pfam" id="PF13976">
    <property type="entry name" value="gag_pre-integrs"/>
    <property type="match status" value="1"/>
</dbReference>
<accession>A0A2I0VHB0</accession>
<dbReference type="CDD" id="cd09272">
    <property type="entry name" value="RNase_HI_RT_Ty1"/>
    <property type="match status" value="1"/>
</dbReference>
<evidence type="ECO:0000259" key="6">
    <source>
        <dbReference type="PROSITE" id="PS50994"/>
    </source>
</evidence>
<keyword evidence="2" id="KW-0479">Metal-binding</keyword>
<dbReference type="PANTHER" id="PTHR42648">
    <property type="entry name" value="TRANSPOSASE, PUTATIVE-RELATED"/>
    <property type="match status" value="1"/>
</dbReference>
<evidence type="ECO:0000256" key="3">
    <source>
        <dbReference type="ARBA" id="ARBA00022750"/>
    </source>
</evidence>
<dbReference type="Gene3D" id="3.30.420.10">
    <property type="entry name" value="Ribonuclease H-like superfamily/Ribonuclease H"/>
    <property type="match status" value="1"/>
</dbReference>
<reference evidence="7 8" key="1">
    <citation type="journal article" date="2016" name="Sci. Rep.">
        <title>The Dendrobium catenatum Lindl. genome sequence provides insights into polysaccharide synthase, floral development and adaptive evolution.</title>
        <authorList>
            <person name="Zhang G.Q."/>
            <person name="Xu Q."/>
            <person name="Bian C."/>
            <person name="Tsai W.C."/>
            <person name="Yeh C.M."/>
            <person name="Liu K.W."/>
            <person name="Yoshida K."/>
            <person name="Zhang L.S."/>
            <person name="Chang S.B."/>
            <person name="Chen F."/>
            <person name="Shi Y."/>
            <person name="Su Y.Y."/>
            <person name="Zhang Y.Q."/>
            <person name="Chen L.J."/>
            <person name="Yin Y."/>
            <person name="Lin M."/>
            <person name="Huang H."/>
            <person name="Deng H."/>
            <person name="Wang Z.W."/>
            <person name="Zhu S.L."/>
            <person name="Zhao X."/>
            <person name="Deng C."/>
            <person name="Niu S.C."/>
            <person name="Huang J."/>
            <person name="Wang M."/>
            <person name="Liu G.H."/>
            <person name="Yang H.J."/>
            <person name="Xiao X.J."/>
            <person name="Hsiao Y.Y."/>
            <person name="Wu W.L."/>
            <person name="Chen Y.Y."/>
            <person name="Mitsuda N."/>
            <person name="Ohme-Takagi M."/>
            <person name="Luo Y.B."/>
            <person name="Van de Peer Y."/>
            <person name="Liu Z.J."/>
        </authorList>
    </citation>
    <scope>NUCLEOTIDE SEQUENCE [LARGE SCALE GENOMIC DNA]</scope>
    <source>
        <tissue evidence="7">The whole plant</tissue>
    </source>
</reference>
<feature type="region of interest" description="Disordered" evidence="5">
    <location>
        <begin position="648"/>
        <end position="681"/>
    </location>
</feature>
<dbReference type="InterPro" id="IPR057670">
    <property type="entry name" value="SH3_retrovirus"/>
</dbReference>
<keyword evidence="3" id="KW-0064">Aspartyl protease</keyword>
<dbReference type="Proteomes" id="UP000233837">
    <property type="component" value="Unassembled WGS sequence"/>
</dbReference>
<dbReference type="InterPro" id="IPR036397">
    <property type="entry name" value="RNaseH_sf"/>
</dbReference>
<dbReference type="InterPro" id="IPR043502">
    <property type="entry name" value="DNA/RNA_pol_sf"/>
</dbReference>
<dbReference type="EMBL" id="KZ503587">
    <property type="protein sequence ID" value="PKU62783.1"/>
    <property type="molecule type" value="Genomic_DNA"/>
</dbReference>
<evidence type="ECO:0000256" key="1">
    <source>
        <dbReference type="ARBA" id="ARBA00022670"/>
    </source>
</evidence>
<feature type="domain" description="Integrase catalytic" evidence="6">
    <location>
        <begin position="377"/>
        <end position="543"/>
    </location>
</feature>
<dbReference type="InterPro" id="IPR025724">
    <property type="entry name" value="GAG-pre-integrase_dom"/>
</dbReference>
<dbReference type="Pfam" id="PF00665">
    <property type="entry name" value="rve"/>
    <property type="match status" value="1"/>
</dbReference>
<evidence type="ECO:0000256" key="2">
    <source>
        <dbReference type="ARBA" id="ARBA00022723"/>
    </source>
</evidence>
<protein>
    <submittedName>
        <fullName evidence="7">Retrovirus-related Pol polyprotein from transposon TNT 1-94</fullName>
    </submittedName>
</protein>
<dbReference type="GO" id="GO:0046872">
    <property type="term" value="F:metal ion binding"/>
    <property type="evidence" value="ECO:0007669"/>
    <property type="project" value="UniProtKB-KW"/>
</dbReference>
<dbReference type="Pfam" id="PF22936">
    <property type="entry name" value="Pol_BBD"/>
    <property type="match status" value="1"/>
</dbReference>
<evidence type="ECO:0000313" key="7">
    <source>
        <dbReference type="EMBL" id="PKU62783.1"/>
    </source>
</evidence>
<dbReference type="InterPro" id="IPR013103">
    <property type="entry name" value="RVT_2"/>
</dbReference>
<dbReference type="Pfam" id="PF07727">
    <property type="entry name" value="RVT_2"/>
    <property type="match status" value="1"/>
</dbReference>
<reference evidence="7 8" key="2">
    <citation type="journal article" date="2017" name="Nature">
        <title>The Apostasia genome and the evolution of orchids.</title>
        <authorList>
            <person name="Zhang G.Q."/>
            <person name="Liu K.W."/>
            <person name="Li Z."/>
            <person name="Lohaus R."/>
            <person name="Hsiao Y.Y."/>
            <person name="Niu S.C."/>
            <person name="Wang J.Y."/>
            <person name="Lin Y.C."/>
            <person name="Xu Q."/>
            <person name="Chen L.J."/>
            <person name="Yoshida K."/>
            <person name="Fujiwara S."/>
            <person name="Wang Z.W."/>
            <person name="Zhang Y.Q."/>
            <person name="Mitsuda N."/>
            <person name="Wang M."/>
            <person name="Liu G.H."/>
            <person name="Pecoraro L."/>
            <person name="Huang H.X."/>
            <person name="Xiao X.J."/>
            <person name="Lin M."/>
            <person name="Wu X.Y."/>
            <person name="Wu W.L."/>
            <person name="Chen Y.Y."/>
            <person name="Chang S.B."/>
            <person name="Sakamoto S."/>
            <person name="Ohme-Takagi M."/>
            <person name="Yagi M."/>
            <person name="Zeng S.J."/>
            <person name="Shen C.Y."/>
            <person name="Yeh C.M."/>
            <person name="Luo Y.B."/>
            <person name="Tsai W.C."/>
            <person name="Van de Peer Y."/>
            <person name="Liu Z.J."/>
        </authorList>
    </citation>
    <scope>NUCLEOTIDE SEQUENCE [LARGE SCALE GENOMIC DNA]</scope>
    <source>
        <tissue evidence="7">The whole plant</tissue>
    </source>
</reference>
<name>A0A2I0VHB0_9ASPA</name>
<dbReference type="AlphaFoldDB" id="A0A2I0VHB0"/>
<dbReference type="InterPro" id="IPR039537">
    <property type="entry name" value="Retrotran_Ty1/copia-like"/>
</dbReference>
<dbReference type="SUPFAM" id="SSF53098">
    <property type="entry name" value="Ribonuclease H-like"/>
    <property type="match status" value="1"/>
</dbReference>
<evidence type="ECO:0000256" key="4">
    <source>
        <dbReference type="ARBA" id="ARBA00022801"/>
    </source>
</evidence>
<keyword evidence="1" id="KW-0645">Protease</keyword>
<evidence type="ECO:0000256" key="5">
    <source>
        <dbReference type="SAM" id="MobiDB-lite"/>
    </source>
</evidence>
<feature type="compositionally biased region" description="Low complexity" evidence="5">
    <location>
        <begin position="659"/>
        <end position="670"/>
    </location>
</feature>
<keyword evidence="4" id="KW-0378">Hydrolase</keyword>
<dbReference type="PANTHER" id="PTHR42648:SF26">
    <property type="entry name" value="INTEGRASE CATALYTIC DOMAIN-CONTAINING PROTEIN"/>
    <property type="match status" value="1"/>
</dbReference>
<dbReference type="SUPFAM" id="SSF56672">
    <property type="entry name" value="DNA/RNA polymerases"/>
    <property type="match status" value="1"/>
</dbReference>
<sequence length="1230" mass="138787">MLETRFQSTNRSKVIQLKNSLHNISLKNQSISQYLFEIKKIVDQISASGATVDHEDIILYILNGLPQAYQSFKTSIRTMLTPISLDQLYPLLLSEEVNIASDAARAVSFPDSHSVLFATRGRGRRFRGRTSTNNATTSRTSTTSQVICQICEKKGHLASSCWHRANLDYVPKQHHSQPRALAASSDTSYSEWFLDSGATNHLTNSLDNLSIATPYQGSDTVTVGDGRSVNIANTGNGLLPTPNRNLLLSHIFHTPFLQFNLLSISQLTQENNISITFNPTGFLIKDMKTNQVLLQGPCENGLYPIKHQHSSTSGAGLTAVSKNSIKWHHRLGHPNDRVMKNISQCNPLLKINTDNITCLPCKQSKCHKIVFENSNNRSNAPLSLIHSDVWGPAPVTSNQGYRYYVLFVDDFSRFSWIFPMKEKSEVFDIFVLFKTKIEKNTMSSIKTFRSDGGTEFVNHKFNQFLDKHGIARQLSCPYTPEQNGVAERKHRHLIETTRTLLQTASIPFQYWPDAVLTATYLINRLPSSTTSHVTPFELFFNFKPTYSHLRVFGCACFPLSPKHYVHKLQPKAPVCVFLGYSDVYKGYKCLDTSNNKITFSRHISFDENLFPFHKPSLTTHDNNCVNLPTNPNLLLPLSVPQARQLEPPTNIACKDSRYRTSSSSTRVQSPDPSPVPTAAKQSIHPMVTRKQTGHLKPTARLNLLHSVNLNPELDTPTSFAQACKLPEWRNAMAQEFLALQRQGTWSLVEPKPEYSVVGCKWTFRTKVRADGSIEKYKARLVALGNHQEFGLDYNETFSPVAKLPTIRILLAVALYNNWTVDQLDVANAFLHGTLTEEVFMRQPHGFEDSMYPNHICKLHKAIYGLKQAPRQWYNTFTSFLISIGFSHSKSDPSLLILRNQQTSIFLLVYVDDILITGNDNVAINSVINQLSIRFSMKHLGPVHDFLGIKITKTKDTYFLSQRQYATAILQQMNLASCKPLANPTCTKFPPSYSSDSSLDPQLYRRSTGSLQYLTLTRPDIAYSVNQLSQHLHDPQPQHFFMLKRLLRYIQGTLAFGIPITKTNLHLKSFSDADWAGDPDTRRSTSGYCSFLGDTIISWTVTKQHTVARSSTESEYRALAALTTDIIWLRRLLSEFGIDQTEPTEIFCDNTSAIALANNPVFHARTKHIEIDQKYVREHLQQNNIRLLPISTVDQTADIFTKALSTPRFLTLRNKLTVSADPLACGEILSV</sequence>